<dbReference type="AlphaFoldDB" id="A0A518V9W2"/>
<proteinExistence type="predicted"/>
<feature type="compositionally biased region" description="Low complexity" evidence="1">
    <location>
        <begin position="51"/>
        <end position="65"/>
    </location>
</feature>
<sequence length="136" mass="15175">MKLSKSYLGPAIAILVIVALYIMVSFKNEPASDNNLMQTESKESTQDRDIPSTNTSPSTSYPSPYTRDDLLKDPTAPSKDPRDYDSNGQFVPHNGPSKDAADYNSFGEYKPIEKMSQKELEEEFSKMLESNGLLNN</sequence>
<name>A0A518V9W2_BRELA</name>
<accession>A0A518V9W2</accession>
<keyword evidence="2" id="KW-0812">Transmembrane</keyword>
<keyword evidence="2" id="KW-1133">Transmembrane helix</keyword>
<feature type="transmembrane region" description="Helical" evidence="2">
    <location>
        <begin position="7"/>
        <end position="26"/>
    </location>
</feature>
<evidence type="ECO:0000313" key="4">
    <source>
        <dbReference type="Proteomes" id="UP000319432"/>
    </source>
</evidence>
<keyword evidence="2" id="KW-0472">Membrane</keyword>
<evidence type="ECO:0000313" key="3">
    <source>
        <dbReference type="EMBL" id="QDX93787.1"/>
    </source>
</evidence>
<gene>
    <name evidence="3" type="ORF">EEL30_16690</name>
</gene>
<feature type="region of interest" description="Disordered" evidence="1">
    <location>
        <begin position="31"/>
        <end position="106"/>
    </location>
</feature>
<reference evidence="3 4" key="1">
    <citation type="submission" date="2018-11" db="EMBL/GenBank/DDBJ databases">
        <title>Phylogenetic determinants of toxin gene distribution in genomes of Brevibacillus laterosporus.</title>
        <authorList>
            <person name="Glare T.R."/>
            <person name="Durrant A."/>
            <person name="Berry C."/>
            <person name="Palma L."/>
            <person name="Ormskirk M."/>
            <person name="Cox M.O."/>
        </authorList>
    </citation>
    <scope>NUCLEOTIDE SEQUENCE [LARGE SCALE GENOMIC DNA]</scope>
    <source>
        <strain evidence="3 4">1821L</strain>
    </source>
</reference>
<protein>
    <submittedName>
        <fullName evidence="3">Uncharacterized protein</fullName>
    </submittedName>
</protein>
<keyword evidence="4" id="KW-1185">Reference proteome</keyword>
<evidence type="ECO:0000256" key="2">
    <source>
        <dbReference type="SAM" id="Phobius"/>
    </source>
</evidence>
<organism evidence="3 4">
    <name type="scientific">Brevibacillus laterosporus</name>
    <name type="common">Bacillus laterosporus</name>
    <dbReference type="NCBI Taxonomy" id="1465"/>
    <lineage>
        <taxon>Bacteria</taxon>
        <taxon>Bacillati</taxon>
        <taxon>Bacillota</taxon>
        <taxon>Bacilli</taxon>
        <taxon>Bacillales</taxon>
        <taxon>Paenibacillaceae</taxon>
        <taxon>Brevibacillus</taxon>
    </lineage>
</organism>
<evidence type="ECO:0000256" key="1">
    <source>
        <dbReference type="SAM" id="MobiDB-lite"/>
    </source>
</evidence>
<dbReference type="EMBL" id="CP033464">
    <property type="protein sequence ID" value="QDX93787.1"/>
    <property type="molecule type" value="Genomic_DNA"/>
</dbReference>
<dbReference type="Proteomes" id="UP000319432">
    <property type="component" value="Chromosome"/>
</dbReference>
<feature type="compositionally biased region" description="Basic and acidic residues" evidence="1">
    <location>
        <begin position="40"/>
        <end position="50"/>
    </location>
</feature>